<evidence type="ECO:0000256" key="8">
    <source>
        <dbReference type="SAM" id="Phobius"/>
    </source>
</evidence>
<feature type="domain" description="CSC1/OSCA1-like N-terminal transmembrane" evidence="10">
    <location>
        <begin position="8"/>
        <end position="214"/>
    </location>
</feature>
<evidence type="ECO:0000256" key="5">
    <source>
        <dbReference type="ARBA" id="ARBA00022989"/>
    </source>
</evidence>
<evidence type="ECO:0008006" key="14">
    <source>
        <dbReference type="Google" id="ProtNLM"/>
    </source>
</evidence>
<dbReference type="Proteomes" id="UP000247498">
    <property type="component" value="Unassembled WGS sequence"/>
</dbReference>
<feature type="region of interest" description="Disordered" evidence="7">
    <location>
        <begin position="353"/>
        <end position="423"/>
    </location>
</feature>
<feature type="transmembrane region" description="Helical" evidence="8">
    <location>
        <begin position="110"/>
        <end position="131"/>
    </location>
</feature>
<dbReference type="GO" id="GO:0005227">
    <property type="term" value="F:calcium-activated cation channel activity"/>
    <property type="evidence" value="ECO:0007669"/>
    <property type="project" value="InterPro"/>
</dbReference>
<organism evidence="12 13">
    <name type="scientific">Raphidocelis subcapitata</name>
    <dbReference type="NCBI Taxonomy" id="307507"/>
    <lineage>
        <taxon>Eukaryota</taxon>
        <taxon>Viridiplantae</taxon>
        <taxon>Chlorophyta</taxon>
        <taxon>core chlorophytes</taxon>
        <taxon>Chlorophyceae</taxon>
        <taxon>CS clade</taxon>
        <taxon>Sphaeropleales</taxon>
        <taxon>Selenastraceae</taxon>
        <taxon>Raphidocelis</taxon>
    </lineage>
</organism>
<dbReference type="Pfam" id="PF14703">
    <property type="entry name" value="PHM7_cyt"/>
    <property type="match status" value="1"/>
</dbReference>
<dbReference type="InterPro" id="IPR003864">
    <property type="entry name" value="CSC1/OSCA1-like_7TM"/>
</dbReference>
<keyword evidence="6 8" id="KW-0472">Membrane</keyword>
<evidence type="ECO:0000256" key="7">
    <source>
        <dbReference type="SAM" id="MobiDB-lite"/>
    </source>
</evidence>
<feature type="transmembrane region" description="Helical" evidence="8">
    <location>
        <begin position="12"/>
        <end position="32"/>
    </location>
</feature>
<evidence type="ECO:0000256" key="3">
    <source>
        <dbReference type="ARBA" id="ARBA00022448"/>
    </source>
</evidence>
<comment type="similarity">
    <text evidence="2">Belongs to the CSC1 (TC 1.A.17) family.</text>
</comment>
<dbReference type="GO" id="GO:0005886">
    <property type="term" value="C:plasma membrane"/>
    <property type="evidence" value="ECO:0007669"/>
    <property type="project" value="TreeGrafter"/>
</dbReference>
<protein>
    <recommendedName>
        <fullName evidence="14">ERD4-related membrane protein</fullName>
    </recommendedName>
</protein>
<feature type="transmembrane region" description="Helical" evidence="8">
    <location>
        <begin position="887"/>
        <end position="905"/>
    </location>
</feature>
<dbReference type="Pfam" id="PF13967">
    <property type="entry name" value="RSN1_TM"/>
    <property type="match status" value="1"/>
</dbReference>
<feature type="region of interest" description="Disordered" evidence="7">
    <location>
        <begin position="1052"/>
        <end position="1085"/>
    </location>
</feature>
<evidence type="ECO:0000259" key="10">
    <source>
        <dbReference type="Pfam" id="PF13967"/>
    </source>
</evidence>
<evidence type="ECO:0000259" key="9">
    <source>
        <dbReference type="Pfam" id="PF02714"/>
    </source>
</evidence>
<feature type="transmembrane region" description="Helical" evidence="8">
    <location>
        <begin position="194"/>
        <end position="213"/>
    </location>
</feature>
<comment type="caution">
    <text evidence="12">The sequence shown here is derived from an EMBL/GenBank/DDBJ whole genome shotgun (WGS) entry which is preliminary data.</text>
</comment>
<keyword evidence="5 8" id="KW-1133">Transmembrane helix</keyword>
<feature type="transmembrane region" description="Helical" evidence="8">
    <location>
        <begin position="768"/>
        <end position="788"/>
    </location>
</feature>
<dbReference type="OrthoDB" id="1689567at2759"/>
<dbReference type="InterPro" id="IPR027815">
    <property type="entry name" value="CSC1/OSCA1-like_cyt"/>
</dbReference>
<feature type="domain" description="CSC1/OSCA1-like cytosolic" evidence="11">
    <location>
        <begin position="576"/>
        <end position="722"/>
    </location>
</feature>
<evidence type="ECO:0000256" key="6">
    <source>
        <dbReference type="ARBA" id="ARBA00023136"/>
    </source>
</evidence>
<dbReference type="PANTHER" id="PTHR13018">
    <property type="entry name" value="PROBABLE MEMBRANE PROTEIN DUF221-RELATED"/>
    <property type="match status" value="1"/>
</dbReference>
<dbReference type="AlphaFoldDB" id="A0A2V0NZM0"/>
<accession>A0A2V0NZM0</accession>
<feature type="transmembrane region" description="Helical" evidence="8">
    <location>
        <begin position="736"/>
        <end position="756"/>
    </location>
</feature>
<feature type="compositionally biased region" description="Gly residues" evidence="7">
    <location>
        <begin position="1061"/>
        <end position="1070"/>
    </location>
</feature>
<dbReference type="InParanoid" id="A0A2V0NZM0"/>
<evidence type="ECO:0000256" key="4">
    <source>
        <dbReference type="ARBA" id="ARBA00022692"/>
    </source>
</evidence>
<dbReference type="FunCoup" id="A0A2V0NZM0">
    <property type="interactions" value="1142"/>
</dbReference>
<feature type="compositionally biased region" description="Gly residues" evidence="7">
    <location>
        <begin position="461"/>
        <end position="480"/>
    </location>
</feature>
<feature type="domain" description="CSC1/OSCA1-like 7TM region" evidence="9">
    <location>
        <begin position="734"/>
        <end position="1002"/>
    </location>
</feature>
<comment type="subcellular location">
    <subcellularLocation>
        <location evidence="1">Membrane</location>
        <topology evidence="1">Multi-pass membrane protein</topology>
    </subcellularLocation>
</comment>
<keyword evidence="3" id="KW-0813">Transport</keyword>
<dbReference type="EMBL" id="BDRX01000035">
    <property type="protein sequence ID" value="GBF92769.1"/>
    <property type="molecule type" value="Genomic_DNA"/>
</dbReference>
<dbReference type="Pfam" id="PF02714">
    <property type="entry name" value="RSN1_7TM"/>
    <property type="match status" value="1"/>
</dbReference>
<feature type="transmembrane region" description="Helical" evidence="8">
    <location>
        <begin position="932"/>
        <end position="957"/>
    </location>
</feature>
<evidence type="ECO:0000256" key="1">
    <source>
        <dbReference type="ARBA" id="ARBA00004141"/>
    </source>
</evidence>
<feature type="transmembrane region" description="Helical" evidence="8">
    <location>
        <begin position="1008"/>
        <end position="1025"/>
    </location>
</feature>
<keyword evidence="4 8" id="KW-0812">Transmembrane</keyword>
<dbReference type="InterPro" id="IPR045122">
    <property type="entry name" value="Csc1-like"/>
</dbReference>
<feature type="transmembrane region" description="Helical" evidence="8">
    <location>
        <begin position="795"/>
        <end position="816"/>
    </location>
</feature>
<evidence type="ECO:0000313" key="12">
    <source>
        <dbReference type="EMBL" id="GBF92769.1"/>
    </source>
</evidence>
<dbReference type="InterPro" id="IPR032880">
    <property type="entry name" value="CSC1/OSCA1-like_N"/>
</dbReference>
<evidence type="ECO:0000313" key="13">
    <source>
        <dbReference type="Proteomes" id="UP000247498"/>
    </source>
</evidence>
<gene>
    <name evidence="12" type="ORF">Rsub_05388</name>
</gene>
<sequence>MPVDARTVGVTLGLNLAITLGLFGLFSLLRVARWSRRWYAPSRFRTAADAADAAVGAGHPGHPPPGTPQPPALPLTLLTWLWPLLRLSEEDVLRVTGGLDVAMYLRIIRFGLALTASCIVWCIGVVLPVNFTGGALDDILAATGAGADEEPPVIQLGPGKSIDSLASEIANNTYVFSSLDKLSMANVPAGSPRLWVHLASVWVVSLIAMRLLWRYSTEAVELRYRYLAQSSPGCASRTVLVTDIPGPPDGTLLNRAFSIVNGVVGWLLPPFVKHRVRAAWEAAFGIIQIAKSASLQELASGAGGADPCPAVRAHPLLLGAVSGGGGGGGSERLSIEGSEAGASGLFKARPGEALAAAGGQSDQGGWESDGGGSAAAAAPPPAGEGAGPLLEAGEEGGDGGDGAGGASEAARARAAPRPKRPSPYEAAAIEAAAAAAGARQLTPDSGTALLVGVAAGGGGGSGGGGAAGAAQGSGGGGGGGGRRRPRLEALGRIVGGVLRRHGEWRRAHQRLASGLSLEELVRVEFQEVYGAATVAAVLPAVHTRGLEAAAAAYARAKMLLEARLCRFLGPVDQLDQVELQLERAEQKARRRRAAAAASSAAAPTPRAARRAASAAARASRRLLVPAAAKRLTNTVPGTWAFQKYGRGVKAVDLLQYQLDWLREAHVRLKAARAAALERPLPSAFVTFNTRWPAVVAATSLHTHDELVWRLRPAPNPDEVIWRALRLRLWERSMRRFLVVALLAVLALFYVVPVAALQGVLQLDRLRELPFLATLLDLPVVHSLLLGLLPGLALRLWLLLLPAALYPLSRAGGALSWADVDFQVSTQYFTFQVLATFGASFISGTLFSQIQQLVENPQQVLVILGTGVPQTAAFFILYILFVGLIGRSLGLLRIWGLLVFAVRSAFARTPRARARTWQLQACAFGPRIPDQTIIMLLGLVFCVIQPLLLVATLIFFAVSLPVEKYNLVYVFRRQFESGGRMWQQVFNQIMTGVYTMQVVMLSLLSIKRFVYSPLLLPLMLGTLLFHRSAHALFERPWETLSLRDARDLDEAETQGVSTPLLAGGGGGGGGDDGGDDDDAAPGGEASAAVSRALAGPALAIAARQQYLPPSFWPREREVAQLASEVARLRAARDAHNAAVGAGAEAEAAAAEAAEAAEAAARGAQPEAEAV</sequence>
<feature type="region of interest" description="Disordered" evidence="7">
    <location>
        <begin position="461"/>
        <end position="485"/>
    </location>
</feature>
<feature type="transmembrane region" description="Helical" evidence="8">
    <location>
        <begin position="859"/>
        <end position="881"/>
    </location>
</feature>
<feature type="transmembrane region" description="Helical" evidence="8">
    <location>
        <begin position="828"/>
        <end position="847"/>
    </location>
</feature>
<name>A0A2V0NZM0_9CHLO</name>
<keyword evidence="13" id="KW-1185">Reference proteome</keyword>
<evidence type="ECO:0000259" key="11">
    <source>
        <dbReference type="Pfam" id="PF14703"/>
    </source>
</evidence>
<reference evidence="12 13" key="1">
    <citation type="journal article" date="2018" name="Sci. Rep.">
        <title>Raphidocelis subcapitata (=Pseudokirchneriella subcapitata) provides an insight into genome evolution and environmental adaptations in the Sphaeropleales.</title>
        <authorList>
            <person name="Suzuki S."/>
            <person name="Yamaguchi H."/>
            <person name="Nakajima N."/>
            <person name="Kawachi M."/>
        </authorList>
    </citation>
    <scope>NUCLEOTIDE SEQUENCE [LARGE SCALE GENOMIC DNA]</scope>
    <source>
        <strain evidence="12 13">NIES-35</strain>
    </source>
</reference>
<proteinExistence type="inferred from homology"/>
<evidence type="ECO:0000256" key="2">
    <source>
        <dbReference type="ARBA" id="ARBA00007779"/>
    </source>
</evidence>
<dbReference type="PANTHER" id="PTHR13018:SF5">
    <property type="entry name" value="RE44586P"/>
    <property type="match status" value="1"/>
</dbReference>